<dbReference type="CDD" id="cd03674">
    <property type="entry name" value="NUDIX_Hydrolase"/>
    <property type="match status" value="1"/>
</dbReference>
<keyword evidence="3" id="KW-1185">Reference proteome</keyword>
<proteinExistence type="predicted"/>
<evidence type="ECO:0000259" key="1">
    <source>
        <dbReference type="PROSITE" id="PS51462"/>
    </source>
</evidence>
<evidence type="ECO:0000313" key="2">
    <source>
        <dbReference type="EMBL" id="UWZ33930.1"/>
    </source>
</evidence>
<dbReference type="EMBL" id="CP073721">
    <property type="protein sequence ID" value="UWZ33930.1"/>
    <property type="molecule type" value="Genomic_DNA"/>
</dbReference>
<evidence type="ECO:0000313" key="3">
    <source>
        <dbReference type="Proteomes" id="UP001058271"/>
    </source>
</evidence>
<protein>
    <submittedName>
        <fullName evidence="2">NUDIX domain-containing protein</fullName>
    </submittedName>
</protein>
<sequence length="183" mass="19702">MLAELLSGYRAGGPTEAGDVARVAELLRAVDDPWSRSIPLHVTGSALIVHPPTGRVLLRWHERQRAWLQVGGHGDPGETDPVEVALREGREETGLTDLVPWPDAAVVHVVVVPVAAKGDEPAHEHADVRVLLATADPDAARPEKPDAPLRWLTVAEALAATTETNLRETIHRAAALMAPTRPR</sequence>
<organism evidence="2 3">
    <name type="scientific">Dactylosporangium roseum</name>
    <dbReference type="NCBI Taxonomy" id="47989"/>
    <lineage>
        <taxon>Bacteria</taxon>
        <taxon>Bacillati</taxon>
        <taxon>Actinomycetota</taxon>
        <taxon>Actinomycetes</taxon>
        <taxon>Micromonosporales</taxon>
        <taxon>Micromonosporaceae</taxon>
        <taxon>Dactylosporangium</taxon>
    </lineage>
</organism>
<reference evidence="2" key="1">
    <citation type="submission" date="2021-04" db="EMBL/GenBank/DDBJ databases">
        <title>Biosynthetic gene clusters of Dactylosporangioum roseum.</title>
        <authorList>
            <person name="Hartkoorn R.C."/>
            <person name="Beaudoing E."/>
            <person name="Hot D."/>
            <person name="Moureu S."/>
        </authorList>
    </citation>
    <scope>NUCLEOTIDE SEQUENCE</scope>
    <source>
        <strain evidence="2">NRRL B-16295</strain>
    </source>
</reference>
<dbReference type="Proteomes" id="UP001058271">
    <property type="component" value="Chromosome"/>
</dbReference>
<dbReference type="RefSeq" id="WP_260723212.1">
    <property type="nucleotide sequence ID" value="NZ_BAAABS010000017.1"/>
</dbReference>
<dbReference type="Pfam" id="PF00293">
    <property type="entry name" value="NUDIX"/>
    <property type="match status" value="1"/>
</dbReference>
<feature type="domain" description="Nudix hydrolase" evidence="1">
    <location>
        <begin position="39"/>
        <end position="174"/>
    </location>
</feature>
<dbReference type="PROSITE" id="PS51462">
    <property type="entry name" value="NUDIX"/>
    <property type="match status" value="1"/>
</dbReference>
<dbReference type="InterPro" id="IPR015797">
    <property type="entry name" value="NUDIX_hydrolase-like_dom_sf"/>
</dbReference>
<gene>
    <name evidence="2" type="ORF">Drose_21945</name>
</gene>
<dbReference type="Gene3D" id="3.90.79.10">
    <property type="entry name" value="Nucleoside Triphosphate Pyrophosphohydrolase"/>
    <property type="match status" value="1"/>
</dbReference>
<name>A0ABY5YYN3_9ACTN</name>
<accession>A0ABY5YYN3</accession>
<dbReference type="SUPFAM" id="SSF55811">
    <property type="entry name" value="Nudix"/>
    <property type="match status" value="1"/>
</dbReference>
<dbReference type="InterPro" id="IPR000086">
    <property type="entry name" value="NUDIX_hydrolase_dom"/>
</dbReference>